<reference evidence="3 4" key="1">
    <citation type="submission" date="2018-07" db="EMBL/GenBank/DDBJ databases">
        <title>Mechanisms of high-level aminoglycoside resistance among Gram-negative pathogens in Brazil.</title>
        <authorList>
            <person name="Ballaben A.S."/>
            <person name="Darini A.L.C."/>
            <person name="Doi Y."/>
        </authorList>
    </citation>
    <scope>NUCLEOTIDE SEQUENCE [LARGE SCALE GENOMIC DNA]</scope>
    <source>
        <strain evidence="3 4">B2-305</strain>
    </source>
</reference>
<dbReference type="SUPFAM" id="SSF53720">
    <property type="entry name" value="ALDH-like"/>
    <property type="match status" value="1"/>
</dbReference>
<proteinExistence type="predicted"/>
<dbReference type="Gene3D" id="3.40.605.10">
    <property type="entry name" value="Aldehyde Dehydrogenase, Chain A, domain 1"/>
    <property type="match status" value="1"/>
</dbReference>
<dbReference type="Pfam" id="PF00171">
    <property type="entry name" value="Aldedh"/>
    <property type="match status" value="1"/>
</dbReference>
<evidence type="ECO:0000259" key="2">
    <source>
        <dbReference type="Pfam" id="PF00171"/>
    </source>
</evidence>
<dbReference type="Proteomes" id="UP000253594">
    <property type="component" value="Unassembled WGS sequence"/>
</dbReference>
<name>A0A367LVQ0_PSEAI</name>
<feature type="non-terminal residue" evidence="3">
    <location>
        <position position="1"/>
    </location>
</feature>
<feature type="non-terminal residue" evidence="3">
    <location>
        <position position="111"/>
    </location>
</feature>
<evidence type="ECO:0000313" key="4">
    <source>
        <dbReference type="Proteomes" id="UP000253594"/>
    </source>
</evidence>
<evidence type="ECO:0000256" key="1">
    <source>
        <dbReference type="ARBA" id="ARBA00023002"/>
    </source>
</evidence>
<keyword evidence="1" id="KW-0560">Oxidoreductase</keyword>
<dbReference type="GO" id="GO:0016491">
    <property type="term" value="F:oxidoreductase activity"/>
    <property type="evidence" value="ECO:0007669"/>
    <property type="project" value="UniProtKB-KW"/>
</dbReference>
<protein>
    <submittedName>
        <fullName evidence="3">Aldehyde dehydrogenase family protein</fullName>
    </submittedName>
</protein>
<organism evidence="3 4">
    <name type="scientific">Pseudomonas aeruginosa</name>
    <dbReference type="NCBI Taxonomy" id="287"/>
    <lineage>
        <taxon>Bacteria</taxon>
        <taxon>Pseudomonadati</taxon>
        <taxon>Pseudomonadota</taxon>
        <taxon>Gammaproteobacteria</taxon>
        <taxon>Pseudomonadales</taxon>
        <taxon>Pseudomonadaceae</taxon>
        <taxon>Pseudomonas</taxon>
    </lineage>
</organism>
<feature type="domain" description="Aldehyde dehydrogenase" evidence="2">
    <location>
        <begin position="3"/>
        <end position="110"/>
    </location>
</feature>
<sequence length="111" mass="11675">DAQAHVFARLEADNCGKPFNAVLLDELPAVSDVFRFFAGAVRCLQGSAAGEYVAGHTSMIRRDAVGVVASIAPWNYPLLMAAWKLGPALAGGNTVVLKPSEHTPLSTLKLG</sequence>
<dbReference type="AlphaFoldDB" id="A0A367LVQ0"/>
<dbReference type="InterPro" id="IPR016161">
    <property type="entry name" value="Ald_DH/histidinol_DH"/>
</dbReference>
<dbReference type="InterPro" id="IPR015590">
    <property type="entry name" value="Aldehyde_DH_dom"/>
</dbReference>
<comment type="caution">
    <text evidence="3">The sequence shown here is derived from an EMBL/GenBank/DDBJ whole genome shotgun (WGS) entry which is preliminary data.</text>
</comment>
<dbReference type="InterPro" id="IPR016162">
    <property type="entry name" value="Ald_DH_N"/>
</dbReference>
<accession>A0A367LVQ0</accession>
<dbReference type="PANTHER" id="PTHR11699">
    <property type="entry name" value="ALDEHYDE DEHYDROGENASE-RELATED"/>
    <property type="match status" value="1"/>
</dbReference>
<evidence type="ECO:0000313" key="3">
    <source>
        <dbReference type="EMBL" id="RCI69244.1"/>
    </source>
</evidence>
<dbReference type="EMBL" id="QORE01003275">
    <property type="protein sequence ID" value="RCI69244.1"/>
    <property type="molecule type" value="Genomic_DNA"/>
</dbReference>
<gene>
    <name evidence="3" type="ORF">DT376_40985</name>
</gene>